<reference evidence="2 3" key="1">
    <citation type="journal article" date="2016" name="Nat. Commun.">
        <title>Ectomycorrhizal ecology is imprinted in the genome of the dominant symbiotic fungus Cenococcum geophilum.</title>
        <authorList>
            <consortium name="DOE Joint Genome Institute"/>
            <person name="Peter M."/>
            <person name="Kohler A."/>
            <person name="Ohm R.A."/>
            <person name="Kuo A."/>
            <person name="Krutzmann J."/>
            <person name="Morin E."/>
            <person name="Arend M."/>
            <person name="Barry K.W."/>
            <person name="Binder M."/>
            <person name="Choi C."/>
            <person name="Clum A."/>
            <person name="Copeland A."/>
            <person name="Grisel N."/>
            <person name="Haridas S."/>
            <person name="Kipfer T."/>
            <person name="LaButti K."/>
            <person name="Lindquist E."/>
            <person name="Lipzen A."/>
            <person name="Maire R."/>
            <person name="Meier B."/>
            <person name="Mihaltcheva S."/>
            <person name="Molinier V."/>
            <person name="Murat C."/>
            <person name="Poggeler S."/>
            <person name="Quandt C.A."/>
            <person name="Sperisen C."/>
            <person name="Tritt A."/>
            <person name="Tisserant E."/>
            <person name="Crous P.W."/>
            <person name="Henrissat B."/>
            <person name="Nehls U."/>
            <person name="Egli S."/>
            <person name="Spatafora J.W."/>
            <person name="Grigoriev I.V."/>
            <person name="Martin F.M."/>
        </authorList>
    </citation>
    <scope>NUCLEOTIDE SEQUENCE [LARGE SCALE GENOMIC DNA]</scope>
    <source>
        <strain evidence="2 3">CBS 207.34</strain>
    </source>
</reference>
<name>A0A8E2FDS2_9PEZI</name>
<dbReference type="InterPro" id="IPR010730">
    <property type="entry name" value="HET"/>
</dbReference>
<feature type="domain" description="Heterokaryon incompatibility" evidence="1">
    <location>
        <begin position="84"/>
        <end position="175"/>
    </location>
</feature>
<evidence type="ECO:0000313" key="2">
    <source>
        <dbReference type="EMBL" id="OCL15282.1"/>
    </source>
</evidence>
<protein>
    <recommendedName>
        <fullName evidence="1">Heterokaryon incompatibility domain-containing protein</fullName>
    </recommendedName>
</protein>
<evidence type="ECO:0000259" key="1">
    <source>
        <dbReference type="Pfam" id="PF06985"/>
    </source>
</evidence>
<gene>
    <name evidence="2" type="ORF">AOQ84DRAFT_410481</name>
</gene>
<dbReference type="EMBL" id="KV748465">
    <property type="protein sequence ID" value="OCL15282.1"/>
    <property type="molecule type" value="Genomic_DNA"/>
</dbReference>
<dbReference type="OrthoDB" id="270167at2759"/>
<evidence type="ECO:0000313" key="3">
    <source>
        <dbReference type="Proteomes" id="UP000250140"/>
    </source>
</evidence>
<organism evidence="2 3">
    <name type="scientific">Glonium stellatum</name>
    <dbReference type="NCBI Taxonomy" id="574774"/>
    <lineage>
        <taxon>Eukaryota</taxon>
        <taxon>Fungi</taxon>
        <taxon>Dikarya</taxon>
        <taxon>Ascomycota</taxon>
        <taxon>Pezizomycotina</taxon>
        <taxon>Dothideomycetes</taxon>
        <taxon>Pleosporomycetidae</taxon>
        <taxon>Gloniales</taxon>
        <taxon>Gloniaceae</taxon>
        <taxon>Glonium</taxon>
    </lineage>
</organism>
<proteinExistence type="predicted"/>
<sequence length="575" mass="66066">MQDDTGSSLSEIRQKSGMGTISRLIDIQKHNTLGEKSYEWAENLRCLFCVKSSRKRRRSLDSQYEAGSEKILRIKWIPMREKDYVAVSYTWQPAENENPAVGGYIIQSPELEDKPSKVRDIVLDRVIRYATHSEVKMFWIDGESIDQDNDDEKTIAVQSMDLVYSRSEYPLGLLSVCFDSSEQLDLLWRLLHQQAWIFQEDYRASMKMTLLIRTSVKRIRPAIRKKLGGIPGELKVNSAEFREAATLFCLAYAQEFGNKQDTEGDMCDRVLKRAGKYKILHECGKMREGMSPTIFRDIGCRGVEERSDLLAIGANCCCYSARLNTRALAAAGSSLSLCILVLYLLNGEIIKNGEGGRRLLSRNIFNFLKEQSLDVKPPVKGKGLTFIKHCRFADVELLEDGIVASGHLWKIYKRIDTEIFKIELPRDWKKSTFGLHWTKRRWLRQLIKKMKLMGHKELSDELMAYLEEDAQSNGKERPSKQYKDSMATQIVQAITERKPIYLGCPMNGGSYRGIFIPEPDPHRHFEQFYAFTAWSCAREPVDDIPSERNIDKFVSLEVEADGYTSLEVPRLVTKR</sequence>
<dbReference type="Proteomes" id="UP000250140">
    <property type="component" value="Unassembled WGS sequence"/>
</dbReference>
<accession>A0A8E2FDS2</accession>
<dbReference type="Pfam" id="PF06985">
    <property type="entry name" value="HET"/>
    <property type="match status" value="1"/>
</dbReference>
<keyword evidence="3" id="KW-1185">Reference proteome</keyword>
<dbReference type="AlphaFoldDB" id="A0A8E2FDS2"/>